<dbReference type="RefSeq" id="XP_045285834.1">
    <property type="nucleotide sequence ID" value="XM_045433521.1"/>
</dbReference>
<gene>
    <name evidence="2" type="ORF">HCBG_06472</name>
</gene>
<protein>
    <submittedName>
        <fullName evidence="2">Uncharacterized protein</fullName>
    </submittedName>
</protein>
<dbReference type="VEuPathDB" id="FungiDB:I7I50_05621"/>
<dbReference type="STRING" id="447093.C0NTJ2"/>
<evidence type="ECO:0000256" key="1">
    <source>
        <dbReference type="SAM" id="MobiDB-lite"/>
    </source>
</evidence>
<dbReference type="HOGENOM" id="CLU_1421062_0_0_1"/>
<dbReference type="InParanoid" id="C0NTJ2"/>
<reference evidence="2" key="1">
    <citation type="submission" date="2009-02" db="EMBL/GenBank/DDBJ databases">
        <title>The Genome Sequence of Ajellomyces capsulatus strain G186AR.</title>
        <authorList>
            <consortium name="The Broad Institute Genome Sequencing Platform"/>
            <person name="Champion M."/>
            <person name="Cuomo C."/>
            <person name="Ma L.-J."/>
            <person name="Henn M.R."/>
            <person name="Sil A."/>
            <person name="Goldman B."/>
            <person name="Young S.K."/>
            <person name="Kodira C.D."/>
            <person name="Zeng Q."/>
            <person name="Koehrsen M."/>
            <person name="Alvarado L."/>
            <person name="Berlin A."/>
            <person name="Borenstein D."/>
            <person name="Chen Z."/>
            <person name="Engels R."/>
            <person name="Freedman E."/>
            <person name="Gellesch M."/>
            <person name="Goldberg J."/>
            <person name="Griggs A."/>
            <person name="Gujja S."/>
            <person name="Heiman D."/>
            <person name="Hepburn T."/>
            <person name="Howarth C."/>
            <person name="Jen D."/>
            <person name="Larson L."/>
            <person name="Lewis B."/>
            <person name="Mehta T."/>
            <person name="Park D."/>
            <person name="Pearson M."/>
            <person name="Roberts A."/>
            <person name="Saif S."/>
            <person name="Shea T."/>
            <person name="Shenoy N."/>
            <person name="Sisk P."/>
            <person name="Stolte C."/>
            <person name="Sykes S."/>
            <person name="Walk T."/>
            <person name="White J."/>
            <person name="Yandava C."/>
            <person name="Klein B."/>
            <person name="McEwen J.G."/>
            <person name="Puccia R."/>
            <person name="Goldman G.H."/>
            <person name="Felipe M.S."/>
            <person name="Nino-Vega G."/>
            <person name="San-Blas G."/>
            <person name="Taylor J."/>
            <person name="Mendoza L."/>
            <person name="Galagan J."/>
            <person name="Nusbaum C."/>
            <person name="Birren B."/>
        </authorList>
    </citation>
    <scope>NUCLEOTIDE SEQUENCE</scope>
    <source>
        <strain evidence="2">G186AR</strain>
    </source>
</reference>
<accession>C0NTJ2</accession>
<feature type="compositionally biased region" description="Polar residues" evidence="1">
    <location>
        <begin position="140"/>
        <end position="161"/>
    </location>
</feature>
<dbReference type="GeneID" id="69039488"/>
<dbReference type="AlphaFoldDB" id="C0NTJ2"/>
<feature type="region of interest" description="Disordered" evidence="1">
    <location>
        <begin position="1"/>
        <end position="33"/>
    </location>
</feature>
<organism evidence="2 3">
    <name type="scientific">Ajellomyces capsulatus (strain G186AR / H82 / ATCC MYA-2454 / RMSCC 2432)</name>
    <name type="common">Darling's disease fungus</name>
    <name type="synonym">Histoplasma capsulatum</name>
    <dbReference type="NCBI Taxonomy" id="447093"/>
    <lineage>
        <taxon>Eukaryota</taxon>
        <taxon>Fungi</taxon>
        <taxon>Dikarya</taxon>
        <taxon>Ascomycota</taxon>
        <taxon>Pezizomycotina</taxon>
        <taxon>Eurotiomycetes</taxon>
        <taxon>Eurotiomycetidae</taxon>
        <taxon>Onygenales</taxon>
        <taxon>Ajellomycetaceae</taxon>
        <taxon>Histoplasma</taxon>
    </lineage>
</organism>
<evidence type="ECO:0000313" key="2">
    <source>
        <dbReference type="EMBL" id="EEH05353.1"/>
    </source>
</evidence>
<dbReference type="EMBL" id="GG663371">
    <property type="protein sequence ID" value="EEH05353.1"/>
    <property type="molecule type" value="Genomic_DNA"/>
</dbReference>
<proteinExistence type="predicted"/>
<keyword evidence="3" id="KW-1185">Reference proteome</keyword>
<name>C0NTJ2_AJECG</name>
<evidence type="ECO:0000313" key="3">
    <source>
        <dbReference type="Proteomes" id="UP000001631"/>
    </source>
</evidence>
<dbReference type="Proteomes" id="UP000001631">
    <property type="component" value="Unassembled WGS sequence"/>
</dbReference>
<sequence>MPSSVTSKPSRKRQYPKPHPSDRSRFQKRQKLDAPASSYWDNLLKIWLTKDALEELDRRNSRPKPPQNHHRPVTRRFCTELKKRCNPFQFVLDFLQMYVTTNLCKYIIADNIAQFSKPENFLKKAISSRSQSRKRRECSPPSTSADTRSANKSTSTTPYNRNFQQNLIDHGVYPDGYEYPDGRIPAILGDQ</sequence>
<feature type="region of interest" description="Disordered" evidence="1">
    <location>
        <begin position="126"/>
        <end position="161"/>
    </location>
</feature>